<reference evidence="2 3" key="2">
    <citation type="submission" date="2015-03" db="EMBL/GenBank/DDBJ databases">
        <authorList>
            <consortium name="Pathogen Informatics"/>
            <person name="Murphy D."/>
        </authorList>
    </citation>
    <scope>NUCLEOTIDE SEQUENCE [LARGE SCALE GENOMIC DNA]</scope>
    <source>
        <strain evidence="2">Type strain: CIP110230</strain>
        <strain evidence="3">type strain: CIP110230</strain>
    </source>
</reference>
<dbReference type="AlphaFoldDB" id="A0A0T9R221"/>
<accession>A0A0T9R221</accession>
<dbReference type="RefSeq" id="WP_049614767.1">
    <property type="nucleotide sequence ID" value="NZ_CAWMMU010000034.1"/>
</dbReference>
<dbReference type="EMBL" id="CWJL01000034">
    <property type="protein sequence ID" value="CRY69114.1"/>
    <property type="molecule type" value="Genomic_DNA"/>
</dbReference>
<evidence type="ECO:0000313" key="3">
    <source>
        <dbReference type="Proteomes" id="UP000044625"/>
    </source>
</evidence>
<name>A0A0T9R221_9GAMM</name>
<evidence type="ECO:0000313" key="1">
    <source>
        <dbReference type="EMBL" id="CNI39866.1"/>
    </source>
</evidence>
<dbReference type="STRING" id="1288385.ERS137968_04254"/>
<reference evidence="4" key="3">
    <citation type="submission" date="2015-03" db="EMBL/GenBank/DDBJ databases">
        <authorList>
            <consortium name="Pathogen Informatics"/>
        </authorList>
    </citation>
    <scope>NUCLEOTIDE SEQUENCE [LARGE SCALE GENOMIC DNA]</scope>
    <source>
        <strain evidence="4">A125KOH2</strain>
    </source>
</reference>
<dbReference type="EMBL" id="CQAZ01000046">
    <property type="protein sequence ID" value="CNI39866.1"/>
    <property type="molecule type" value="Genomic_DNA"/>
</dbReference>
<dbReference type="Proteomes" id="UP000045840">
    <property type="component" value="Unassembled WGS sequence"/>
</dbReference>
<evidence type="ECO:0000313" key="4">
    <source>
        <dbReference type="Proteomes" id="UP000045840"/>
    </source>
</evidence>
<proteinExistence type="predicted"/>
<dbReference type="Proteomes" id="UP000044625">
    <property type="component" value="Unassembled WGS sequence"/>
</dbReference>
<evidence type="ECO:0000313" key="2">
    <source>
        <dbReference type="EMBL" id="CRY69114.1"/>
    </source>
</evidence>
<gene>
    <name evidence="1" type="ORF">ERS008529_03903</name>
    <name evidence="2" type="ORF">ERS137968_04254</name>
</gene>
<sequence length="64" mass="7065">MNNSEFPRFIRNKITVITCTSSLADISDSDLAAKAAAANCSFRIILRLPASPYPVERDEHDCHA</sequence>
<organism evidence="1 4">
    <name type="scientific">Yersinia pekkanenii</name>
    <dbReference type="NCBI Taxonomy" id="1288385"/>
    <lineage>
        <taxon>Bacteria</taxon>
        <taxon>Pseudomonadati</taxon>
        <taxon>Pseudomonadota</taxon>
        <taxon>Gammaproteobacteria</taxon>
        <taxon>Enterobacterales</taxon>
        <taxon>Yersiniaceae</taxon>
        <taxon>Yersinia</taxon>
    </lineage>
</organism>
<protein>
    <submittedName>
        <fullName evidence="1">Uncharacterized protein</fullName>
    </submittedName>
</protein>
<reference evidence="1" key="1">
    <citation type="submission" date="2015-03" db="EMBL/GenBank/DDBJ databases">
        <authorList>
            <person name="Murphy D."/>
        </authorList>
    </citation>
    <scope>NUCLEOTIDE SEQUENCE [LARGE SCALE GENOMIC DNA]</scope>
    <source>
        <strain evidence="1">A125KOH2</strain>
    </source>
</reference>
<keyword evidence="3" id="KW-1185">Reference proteome</keyword>